<dbReference type="Proteomes" id="UP001159363">
    <property type="component" value="Chromosome 3"/>
</dbReference>
<evidence type="ECO:0000256" key="1">
    <source>
        <dbReference type="SAM" id="MobiDB-lite"/>
    </source>
</evidence>
<accession>A0ABQ9I082</accession>
<proteinExistence type="predicted"/>
<name>A0ABQ9I082_9NEOP</name>
<sequence>MPFAVPMVWLETTNHFDDCYFCSAKTEGYPENKKPIHHGVGLHIPISPVNWTDMDSSSFEEDRPHTNDSVADPTYIPQNASESYRIEQNELNDLVRDLGLSKQQSELLGSRLQECCIVFVLQYAGLFVFLHRYFRFNGQNRKITLHHGVVSVYRFSKFNLKAV</sequence>
<feature type="region of interest" description="Disordered" evidence="1">
    <location>
        <begin position="55"/>
        <end position="74"/>
    </location>
</feature>
<protein>
    <submittedName>
        <fullName evidence="2">Uncharacterized protein</fullName>
    </submittedName>
</protein>
<gene>
    <name evidence="2" type="ORF">PR048_009546</name>
</gene>
<evidence type="ECO:0000313" key="3">
    <source>
        <dbReference type="Proteomes" id="UP001159363"/>
    </source>
</evidence>
<organism evidence="2 3">
    <name type="scientific">Dryococelus australis</name>
    <dbReference type="NCBI Taxonomy" id="614101"/>
    <lineage>
        <taxon>Eukaryota</taxon>
        <taxon>Metazoa</taxon>
        <taxon>Ecdysozoa</taxon>
        <taxon>Arthropoda</taxon>
        <taxon>Hexapoda</taxon>
        <taxon>Insecta</taxon>
        <taxon>Pterygota</taxon>
        <taxon>Neoptera</taxon>
        <taxon>Polyneoptera</taxon>
        <taxon>Phasmatodea</taxon>
        <taxon>Verophasmatodea</taxon>
        <taxon>Anareolatae</taxon>
        <taxon>Phasmatidae</taxon>
        <taxon>Eurycanthinae</taxon>
        <taxon>Dryococelus</taxon>
    </lineage>
</organism>
<comment type="caution">
    <text evidence="2">The sequence shown here is derived from an EMBL/GenBank/DDBJ whole genome shotgun (WGS) entry which is preliminary data.</text>
</comment>
<reference evidence="2 3" key="1">
    <citation type="submission" date="2023-02" db="EMBL/GenBank/DDBJ databases">
        <title>LHISI_Scaffold_Assembly.</title>
        <authorList>
            <person name="Stuart O.P."/>
            <person name="Cleave R."/>
            <person name="Magrath M.J.L."/>
            <person name="Mikheyev A.S."/>
        </authorList>
    </citation>
    <scope>NUCLEOTIDE SEQUENCE [LARGE SCALE GENOMIC DNA]</scope>
    <source>
        <strain evidence="2">Daus_M_001</strain>
        <tissue evidence="2">Leg muscle</tissue>
    </source>
</reference>
<dbReference type="EMBL" id="JARBHB010000003">
    <property type="protein sequence ID" value="KAJ8890040.1"/>
    <property type="molecule type" value="Genomic_DNA"/>
</dbReference>
<evidence type="ECO:0000313" key="2">
    <source>
        <dbReference type="EMBL" id="KAJ8890040.1"/>
    </source>
</evidence>
<keyword evidence="3" id="KW-1185">Reference proteome</keyword>